<gene>
    <name evidence="3" type="ORF">SAMN04244559_00467</name>
</gene>
<feature type="compositionally biased region" description="Low complexity" evidence="1">
    <location>
        <begin position="132"/>
        <end position="142"/>
    </location>
</feature>
<evidence type="ECO:0008006" key="5">
    <source>
        <dbReference type="Google" id="ProtNLM"/>
    </source>
</evidence>
<dbReference type="InterPro" id="IPR006837">
    <property type="entry name" value="Divergent_DAC"/>
</dbReference>
<dbReference type="AlphaFoldDB" id="A0A1H6GUN8"/>
<dbReference type="OrthoDB" id="9784811at2"/>
<dbReference type="RefSeq" id="WP_074765176.1">
    <property type="nucleotide sequence ID" value="NZ_FNWO01000002.1"/>
</dbReference>
<dbReference type="Proteomes" id="UP000182983">
    <property type="component" value="Unassembled WGS sequence"/>
</dbReference>
<dbReference type="EMBL" id="FNWO01000002">
    <property type="protein sequence ID" value="SEH27187.1"/>
    <property type="molecule type" value="Genomic_DNA"/>
</dbReference>
<dbReference type="Pfam" id="PF04748">
    <property type="entry name" value="Polysacc_deac_2"/>
    <property type="match status" value="1"/>
</dbReference>
<keyword evidence="2" id="KW-1133">Transmembrane helix</keyword>
<evidence type="ECO:0000256" key="2">
    <source>
        <dbReference type="SAM" id="Phobius"/>
    </source>
</evidence>
<dbReference type="SUPFAM" id="SSF88713">
    <property type="entry name" value="Glycoside hydrolase/deacetylase"/>
    <property type="match status" value="1"/>
</dbReference>
<reference evidence="4" key="1">
    <citation type="submission" date="2016-10" db="EMBL/GenBank/DDBJ databases">
        <authorList>
            <person name="Varghese N."/>
            <person name="Submissions S."/>
        </authorList>
    </citation>
    <scope>NUCLEOTIDE SEQUENCE [LARGE SCALE GENOMIC DNA]</scope>
    <source>
        <strain evidence="4">DSM 13234</strain>
    </source>
</reference>
<dbReference type="InterPro" id="IPR011330">
    <property type="entry name" value="Glyco_hydro/deAcase_b/a-brl"/>
</dbReference>
<keyword evidence="4" id="KW-1185">Reference proteome</keyword>
<feature type="transmembrane region" description="Helical" evidence="2">
    <location>
        <begin position="38"/>
        <end position="58"/>
    </location>
</feature>
<sequence>MAKRRYDDLDDEDDEDVLSTSIPVAAPPPRRRLPLRPLLIGSLVLALGGGLGTGLYLLTSYQYDARSLIGLLDIGDTGPRLSMQLPGPGEVPRPAPSGGGLLTPPGAPARDETASADPSASVTNSAPPPTASVPAPAAAPTMAAPPAPLATPATPPAPSSPPGRSASRADPNAIPPQPSPRTADKPPSYDSLPEIKGDPKPLASAPLRDMLKKSQAGDLPVPGPDGRQPWQVYARPWADPANRGKVAVVVIDLGLDRVATDAAILRLPPEVTLAFSPYAANLDKWIRKARDHGHEVLMVVPTESEGPAAPDPGPFGLVAAATPEANLGRLETVMARGPGAAGLVMMGETFAAAPQISGVFAAVREHGLLFVGPGAAAPARTPALARITTLIDRDLYREAIDIRLNQAVVSARVQGRAVALVQPRPLSFERLAGWLGTLSANGVVLTPVSALVTPPPAPPAKP</sequence>
<dbReference type="PANTHER" id="PTHR30105:SF2">
    <property type="entry name" value="DIVERGENT POLYSACCHARIDE DEACETYLASE SUPERFAMILY"/>
    <property type="match status" value="1"/>
</dbReference>
<protein>
    <recommendedName>
        <fullName evidence="5">Skin secretory protein xP2</fullName>
    </recommendedName>
</protein>
<feature type="region of interest" description="Disordered" evidence="1">
    <location>
        <begin position="1"/>
        <end position="23"/>
    </location>
</feature>
<name>A0A1H6GUN8_MAGFU</name>
<dbReference type="Gene3D" id="3.20.20.370">
    <property type="entry name" value="Glycoside hydrolase/deacetylase"/>
    <property type="match status" value="1"/>
</dbReference>
<feature type="compositionally biased region" description="Acidic residues" evidence="1">
    <location>
        <begin position="8"/>
        <end position="17"/>
    </location>
</feature>
<evidence type="ECO:0000256" key="1">
    <source>
        <dbReference type="SAM" id="MobiDB-lite"/>
    </source>
</evidence>
<proteinExistence type="predicted"/>
<feature type="compositionally biased region" description="Low complexity" evidence="1">
    <location>
        <begin position="162"/>
        <end position="171"/>
    </location>
</feature>
<dbReference type="PANTHER" id="PTHR30105">
    <property type="entry name" value="UNCHARACTERIZED YIBQ-RELATED"/>
    <property type="match status" value="1"/>
</dbReference>
<feature type="compositionally biased region" description="Pro residues" evidence="1">
    <location>
        <begin position="143"/>
        <end position="161"/>
    </location>
</feature>
<evidence type="ECO:0000313" key="4">
    <source>
        <dbReference type="Proteomes" id="UP000182983"/>
    </source>
</evidence>
<dbReference type="GO" id="GO:0005975">
    <property type="term" value="P:carbohydrate metabolic process"/>
    <property type="evidence" value="ECO:0007669"/>
    <property type="project" value="InterPro"/>
</dbReference>
<keyword evidence="2" id="KW-0812">Transmembrane</keyword>
<organism evidence="3 4">
    <name type="scientific">Magnetospirillum fulvum</name>
    <name type="common">Rhodospirillum fulvum</name>
    <dbReference type="NCBI Taxonomy" id="1082"/>
    <lineage>
        <taxon>Bacteria</taxon>
        <taxon>Pseudomonadati</taxon>
        <taxon>Pseudomonadota</taxon>
        <taxon>Alphaproteobacteria</taxon>
        <taxon>Rhodospirillales</taxon>
        <taxon>Rhodospirillaceae</taxon>
        <taxon>Magnetospirillum</taxon>
    </lineage>
</organism>
<feature type="region of interest" description="Disordered" evidence="1">
    <location>
        <begin position="80"/>
        <end position="205"/>
    </location>
</feature>
<dbReference type="CDD" id="cd10936">
    <property type="entry name" value="CE4_DAC2"/>
    <property type="match status" value="1"/>
</dbReference>
<accession>A0A1H6GUN8</accession>
<evidence type="ECO:0000313" key="3">
    <source>
        <dbReference type="EMBL" id="SEH27187.1"/>
    </source>
</evidence>
<keyword evidence="2" id="KW-0472">Membrane</keyword>